<reference evidence="1 2" key="1">
    <citation type="submission" date="2017-11" db="EMBL/GenBank/DDBJ databases">
        <title>Taxonomic description and genome sequences of Spirosoma HA7 sp. nov., isolated from pollen microhabitat of Corylus avellana.</title>
        <authorList>
            <person name="Ambika Manirajan B."/>
            <person name="Suarez C."/>
            <person name="Ratering S."/>
            <person name="Geissler-Plaum R."/>
            <person name="Cardinale M."/>
            <person name="Sylvia S."/>
        </authorList>
    </citation>
    <scope>NUCLEOTIDE SEQUENCE [LARGE SCALE GENOMIC DNA]</scope>
    <source>
        <strain evidence="1 2">HA7</strain>
    </source>
</reference>
<dbReference type="Proteomes" id="UP000232883">
    <property type="component" value="Chromosome"/>
</dbReference>
<dbReference type="KEGG" id="spir:CWM47_32585"/>
<keyword evidence="2" id="KW-1185">Reference proteome</keyword>
<name>A0A2K8Z8I2_9BACT</name>
<protein>
    <submittedName>
        <fullName evidence="1">Uncharacterized protein</fullName>
    </submittedName>
</protein>
<evidence type="ECO:0000313" key="2">
    <source>
        <dbReference type="Proteomes" id="UP000232883"/>
    </source>
</evidence>
<proteinExistence type="predicted"/>
<accession>A0A2K8Z8I2</accession>
<gene>
    <name evidence="1" type="ORF">CWM47_32585</name>
</gene>
<sequence>MDTYMKAFTDLTTYYTNVRNIIRDDHRHTFQVSTATATLDIKMMLDIFSHHNLLFAAFFVHVTAEGLACAEATLSIR</sequence>
<dbReference type="EMBL" id="CP025096">
    <property type="protein sequence ID" value="AUD06168.1"/>
    <property type="molecule type" value="Genomic_DNA"/>
</dbReference>
<dbReference type="AlphaFoldDB" id="A0A2K8Z8I2"/>
<organism evidence="1 2">
    <name type="scientific">Spirosoma pollinicola</name>
    <dbReference type="NCBI Taxonomy" id="2057025"/>
    <lineage>
        <taxon>Bacteria</taxon>
        <taxon>Pseudomonadati</taxon>
        <taxon>Bacteroidota</taxon>
        <taxon>Cytophagia</taxon>
        <taxon>Cytophagales</taxon>
        <taxon>Cytophagaceae</taxon>
        <taxon>Spirosoma</taxon>
    </lineage>
</organism>
<evidence type="ECO:0000313" key="1">
    <source>
        <dbReference type="EMBL" id="AUD06168.1"/>
    </source>
</evidence>